<dbReference type="InterPro" id="IPR050557">
    <property type="entry name" value="RTX_toxin/Mannuronan_C5-epim"/>
</dbReference>
<name>C6BZ36_MARSD</name>
<dbReference type="KEGG" id="dsa:Desal_0794"/>
<dbReference type="PANTHER" id="PTHR38340">
    <property type="entry name" value="S-LAYER PROTEIN"/>
    <property type="match status" value="1"/>
</dbReference>
<dbReference type="InterPro" id="IPR006860">
    <property type="entry name" value="FecR"/>
</dbReference>
<evidence type="ECO:0000313" key="6">
    <source>
        <dbReference type="Proteomes" id="UP000002601"/>
    </source>
</evidence>
<evidence type="ECO:0000256" key="1">
    <source>
        <dbReference type="ARBA" id="ARBA00004613"/>
    </source>
</evidence>
<dbReference type="STRING" id="526222.Desal_0794"/>
<dbReference type="GO" id="GO:0005509">
    <property type="term" value="F:calcium ion binding"/>
    <property type="evidence" value="ECO:0007669"/>
    <property type="project" value="InterPro"/>
</dbReference>
<keyword evidence="6" id="KW-1185">Reference proteome</keyword>
<dbReference type="RefSeq" id="WP_015850679.1">
    <property type="nucleotide sequence ID" value="NC_012881.1"/>
</dbReference>
<dbReference type="PROSITE" id="PS00330">
    <property type="entry name" value="HEMOLYSIN_CALCIUM"/>
    <property type="match status" value="3"/>
</dbReference>
<dbReference type="PANTHER" id="PTHR38340:SF1">
    <property type="entry name" value="S-LAYER PROTEIN"/>
    <property type="match status" value="1"/>
</dbReference>
<feature type="region of interest" description="Disordered" evidence="3">
    <location>
        <begin position="200"/>
        <end position="256"/>
    </location>
</feature>
<feature type="domain" description="FecR protein" evidence="4">
    <location>
        <begin position="42"/>
        <end position="128"/>
    </location>
</feature>
<dbReference type="eggNOG" id="COG2931">
    <property type="taxonomic scope" value="Bacteria"/>
</dbReference>
<dbReference type="eggNOG" id="COG4254">
    <property type="taxonomic scope" value="Bacteria"/>
</dbReference>
<sequence length="677" mass="69798">MPPEGSQNSIGVVLAANGDVFLRSEAGVRQVEAGAEVFRGEELVTGSGSTAEIRFVDDTLLSQGADSAISLDDYVFDDSVSEAELLFKMSQGTFRLVTGKIAEQNPDRFQVGTPLATIGIRGTTIVSEISPGGGQKIGVEEIHAGKALLVQSISGEIRMIANARELVDIAMSGQLGSVRPMTASEFDSFREIAPSAIRQEQEIQQQRQEEEQQEQQGDPQDQGQDEQGQDAQGEGDQQGEAEGGETGGPAIPGQGVLDPGLGVILAGELGQGDPFGGGLGDSPFAVAAAEIEDLAEDIFSAINSNDITTAQNLLNNLQGEIDDVIDELLENIPEGTEGQTYTSSDGTNFSQGAETGEYWKGTINVDYYDGNGGNDTIFGDKGNDVLYGGIGNDTVSGGDGSDTLAGGDGIDILSFEDNSAGVDACLSSGTAVSNGEIDYFTGFEAIKGSSHDDFLYGSGAVETFYGSSGSDEMSGGGSGNWLSYVDGSNGVFINLGGGSVTKIGTSDSDTIYDFDHAIGTNNADTLTGNSSSNTLMGGAGADNLDGGGGNDILIGGTGIDKLTGGLGADTLTGGSDTADYFFYYNSTSAYLGDTITDFQTTVDKIKVNSSAFTTTTVVQDPGYATESSPIAPGTGAAFVYDSTNNKLFYDTDVTDGVAGELVAIVDTVVDGDIINTV</sequence>
<accession>C6BZ36</accession>
<proteinExistence type="predicted"/>
<evidence type="ECO:0000313" key="5">
    <source>
        <dbReference type="EMBL" id="ACS78860.1"/>
    </source>
</evidence>
<dbReference type="Pfam" id="PF00353">
    <property type="entry name" value="HemolysinCabind"/>
    <property type="match status" value="3"/>
</dbReference>
<dbReference type="OrthoDB" id="5444704at2"/>
<protein>
    <recommendedName>
        <fullName evidence="4">FecR protein domain-containing protein</fullName>
    </recommendedName>
</protein>
<dbReference type="Proteomes" id="UP000002601">
    <property type="component" value="Chromosome"/>
</dbReference>
<keyword evidence="2" id="KW-0964">Secreted</keyword>
<dbReference type="EMBL" id="CP001649">
    <property type="protein sequence ID" value="ACS78860.1"/>
    <property type="molecule type" value="Genomic_DNA"/>
</dbReference>
<dbReference type="InterPro" id="IPR018511">
    <property type="entry name" value="Hemolysin-typ_Ca-bd_CS"/>
</dbReference>
<dbReference type="AlphaFoldDB" id="C6BZ36"/>
<reference evidence="5 6" key="1">
    <citation type="submission" date="2009-06" db="EMBL/GenBank/DDBJ databases">
        <title>Complete sequence of Desulfovibrio salexigens DSM 2638.</title>
        <authorList>
            <consortium name="US DOE Joint Genome Institute"/>
            <person name="Lucas S."/>
            <person name="Copeland A."/>
            <person name="Lapidus A."/>
            <person name="Glavina del Rio T."/>
            <person name="Tice H."/>
            <person name="Bruce D."/>
            <person name="Goodwin L."/>
            <person name="Pitluck S."/>
            <person name="Munk A.C."/>
            <person name="Brettin T."/>
            <person name="Detter J.C."/>
            <person name="Han C."/>
            <person name="Tapia R."/>
            <person name="Larimer F."/>
            <person name="Land M."/>
            <person name="Hauser L."/>
            <person name="Kyrpides N."/>
            <person name="Anderson I."/>
            <person name="Wall J.D."/>
            <person name="Arkin A.P."/>
            <person name="Dehal P."/>
            <person name="Chivian D."/>
            <person name="Giles B."/>
            <person name="Hazen T.C."/>
        </authorList>
    </citation>
    <scope>NUCLEOTIDE SEQUENCE [LARGE SCALE GENOMIC DNA]</scope>
    <source>
        <strain evidence="6">ATCC 14822 / DSM 2638 / NCIMB 8403 / VKM B-1763</strain>
    </source>
</reference>
<dbReference type="Pfam" id="PF04773">
    <property type="entry name" value="FecR"/>
    <property type="match status" value="1"/>
</dbReference>
<dbReference type="SUPFAM" id="SSF51120">
    <property type="entry name" value="beta-Roll"/>
    <property type="match status" value="2"/>
</dbReference>
<dbReference type="Gene3D" id="2.150.10.10">
    <property type="entry name" value="Serralysin-like metalloprotease, C-terminal"/>
    <property type="match status" value="2"/>
</dbReference>
<dbReference type="HOGENOM" id="CLU_405837_0_0_7"/>
<comment type="subcellular location">
    <subcellularLocation>
        <location evidence="1">Secreted</location>
    </subcellularLocation>
</comment>
<dbReference type="GO" id="GO:0005576">
    <property type="term" value="C:extracellular region"/>
    <property type="evidence" value="ECO:0007669"/>
    <property type="project" value="UniProtKB-SubCell"/>
</dbReference>
<organism evidence="5 6">
    <name type="scientific">Maridesulfovibrio salexigens (strain ATCC 14822 / DSM 2638 / NCIMB 8403 / VKM B-1763)</name>
    <name type="common">Desulfovibrio salexigens</name>
    <dbReference type="NCBI Taxonomy" id="526222"/>
    <lineage>
        <taxon>Bacteria</taxon>
        <taxon>Pseudomonadati</taxon>
        <taxon>Thermodesulfobacteriota</taxon>
        <taxon>Desulfovibrionia</taxon>
        <taxon>Desulfovibrionales</taxon>
        <taxon>Desulfovibrionaceae</taxon>
        <taxon>Maridesulfovibrio</taxon>
    </lineage>
</organism>
<dbReference type="InterPro" id="IPR001343">
    <property type="entry name" value="Hemolysn_Ca-bd"/>
</dbReference>
<dbReference type="PRINTS" id="PR00313">
    <property type="entry name" value="CABNDNGRPT"/>
</dbReference>
<evidence type="ECO:0000256" key="3">
    <source>
        <dbReference type="SAM" id="MobiDB-lite"/>
    </source>
</evidence>
<evidence type="ECO:0000259" key="4">
    <source>
        <dbReference type="Pfam" id="PF04773"/>
    </source>
</evidence>
<evidence type="ECO:0000256" key="2">
    <source>
        <dbReference type="ARBA" id="ARBA00022525"/>
    </source>
</evidence>
<gene>
    <name evidence="5" type="ordered locus">Desal_0794</name>
</gene>
<dbReference type="InterPro" id="IPR011049">
    <property type="entry name" value="Serralysin-like_metalloprot_C"/>
</dbReference>